<feature type="region of interest" description="Disordered" evidence="1">
    <location>
        <begin position="271"/>
        <end position="313"/>
    </location>
</feature>
<feature type="domain" description="DUF7778" evidence="2">
    <location>
        <begin position="79"/>
        <end position="207"/>
    </location>
</feature>
<dbReference type="InterPro" id="IPR056680">
    <property type="entry name" value="DUF7778"/>
</dbReference>
<dbReference type="Pfam" id="PF24998">
    <property type="entry name" value="DUF7778"/>
    <property type="match status" value="1"/>
</dbReference>
<dbReference type="PANTHER" id="PTHR36947">
    <property type="entry name" value="PROTEIN CBG04364"/>
    <property type="match status" value="1"/>
</dbReference>
<keyword evidence="4" id="KW-1185">Reference proteome</keyword>
<name>A0AAD4NGL7_9BILA</name>
<feature type="compositionally biased region" description="Low complexity" evidence="1">
    <location>
        <begin position="273"/>
        <end position="285"/>
    </location>
</feature>
<evidence type="ECO:0000256" key="1">
    <source>
        <dbReference type="SAM" id="MobiDB-lite"/>
    </source>
</evidence>
<reference evidence="3" key="1">
    <citation type="submission" date="2022-01" db="EMBL/GenBank/DDBJ databases">
        <title>Genome Sequence Resource for Two Populations of Ditylenchus destructor, the Migratory Endoparasitic Phytonematode.</title>
        <authorList>
            <person name="Zhang H."/>
            <person name="Lin R."/>
            <person name="Xie B."/>
        </authorList>
    </citation>
    <scope>NUCLEOTIDE SEQUENCE</scope>
    <source>
        <strain evidence="3">BazhouSP</strain>
    </source>
</reference>
<dbReference type="Proteomes" id="UP001201812">
    <property type="component" value="Unassembled WGS sequence"/>
</dbReference>
<comment type="caution">
    <text evidence="3">The sequence shown here is derived from an EMBL/GenBank/DDBJ whole genome shotgun (WGS) entry which is preliminary data.</text>
</comment>
<dbReference type="AlphaFoldDB" id="A0AAD4NGL7"/>
<organism evidence="3 4">
    <name type="scientific">Ditylenchus destructor</name>
    <dbReference type="NCBI Taxonomy" id="166010"/>
    <lineage>
        <taxon>Eukaryota</taxon>
        <taxon>Metazoa</taxon>
        <taxon>Ecdysozoa</taxon>
        <taxon>Nematoda</taxon>
        <taxon>Chromadorea</taxon>
        <taxon>Rhabditida</taxon>
        <taxon>Tylenchina</taxon>
        <taxon>Tylenchomorpha</taxon>
        <taxon>Sphaerularioidea</taxon>
        <taxon>Anguinidae</taxon>
        <taxon>Anguininae</taxon>
        <taxon>Ditylenchus</taxon>
    </lineage>
</organism>
<gene>
    <name evidence="3" type="ORF">DdX_00496</name>
</gene>
<dbReference type="EMBL" id="JAKKPZ010000001">
    <property type="protein sequence ID" value="KAI1728325.1"/>
    <property type="molecule type" value="Genomic_DNA"/>
</dbReference>
<dbReference type="PANTHER" id="PTHR36947:SF6">
    <property type="entry name" value="TLDC DOMAIN-CONTAINING PROTEIN"/>
    <property type="match status" value="1"/>
</dbReference>
<feature type="compositionally biased region" description="Polar residues" evidence="1">
    <location>
        <begin position="303"/>
        <end position="313"/>
    </location>
</feature>
<evidence type="ECO:0000259" key="2">
    <source>
        <dbReference type="Pfam" id="PF24998"/>
    </source>
</evidence>
<accession>A0AAD4NGL7</accession>
<evidence type="ECO:0000313" key="4">
    <source>
        <dbReference type="Proteomes" id="UP001201812"/>
    </source>
</evidence>
<protein>
    <recommendedName>
        <fullName evidence="2">DUF7778 domain-containing protein</fullName>
    </recommendedName>
</protein>
<sequence>MPAKELTPFTDSQKYVLEQLDAVSSQSNIEQKQLYLKGNKAIIDPTMNASASDATINTSSPEQTNNVFRISIQNSFDKVICLPHLNAWNRLECPENFMRGRLAVQLISKGLIMKRETGWLLCNCVLSRQGQLVIYSEESSLKGYAVNINRAKKIVIQCGKLDQSNMTAKIVKLKPYCLLTVKWNFGALLINLLDEQIAEWRQFVLDVYEQTSSINRPLSSPLSDLISRKKHENAEALPLDEAHTNSNDKIRSEKSGSVRYTAKFGKSSDAIHSTSTKSVNSSTKENSTDTTHTAMSLSPAGVNANNSSDLNPSLKQLSRRHTLGAHMHLNSSYKKTPIPAWADDFESTPLPNRFRMTKEFFERCGKSG</sequence>
<evidence type="ECO:0000313" key="3">
    <source>
        <dbReference type="EMBL" id="KAI1728325.1"/>
    </source>
</evidence>
<proteinExistence type="predicted"/>